<dbReference type="PANTHER" id="PTHR46494:SF3">
    <property type="entry name" value="ZINC TRANSPORT PROTEIN ZNTB"/>
    <property type="match status" value="1"/>
</dbReference>
<dbReference type="SUPFAM" id="SSF144083">
    <property type="entry name" value="Magnesium transport protein CorA, transmembrane region"/>
    <property type="match status" value="1"/>
</dbReference>
<keyword evidence="3" id="KW-0813">Transport</keyword>
<evidence type="ECO:0000256" key="8">
    <source>
        <dbReference type="ARBA" id="ARBA00022989"/>
    </source>
</evidence>
<keyword evidence="5" id="KW-0997">Cell inner membrane</keyword>
<evidence type="ECO:0000313" key="13">
    <source>
        <dbReference type="Proteomes" id="UP000267342"/>
    </source>
</evidence>
<keyword evidence="7" id="KW-0862">Zinc</keyword>
<keyword evidence="13" id="KW-1185">Reference proteome</keyword>
<sequence length="325" mass="37100">MPHTSHDAFVAAYRLDTLGHGSPVTKDELFQAWRQSNDPLWLHLDLTAPSNIDHYLHDIAQLDHSQCTAMCEEVTRPRVAHFGNGLLTTLRGINTSPEAEYDDLVTLRIFMSSNRLITVRRRPLKPIEDIMGLLAEGAGPRSATELLGMLADRIIDQFGDRMTALDETLSQLEKQQLDEDDVDMAQLSMLRRPMITLRQFMEPQYACLSRLAEATDGLEPMTRLIMRESANQQYRYIEDVRAMQERALILQEQMWNTHNEQLNNRLYQLSFISVLFLPLTFLTGLLGINVGGIPGNENPHAFWIVVGICAVLTVVLILMMKRWNR</sequence>
<keyword evidence="10 11" id="KW-0472">Membrane</keyword>
<protein>
    <submittedName>
        <fullName evidence="12">Mg2+ and Co2+ transporters</fullName>
    </submittedName>
</protein>
<dbReference type="AlphaFoldDB" id="A0A348HGM3"/>
<dbReference type="Proteomes" id="UP000267342">
    <property type="component" value="Chromosome"/>
</dbReference>
<evidence type="ECO:0000256" key="10">
    <source>
        <dbReference type="ARBA" id="ARBA00023136"/>
    </source>
</evidence>
<dbReference type="OrthoDB" id="9803484at2"/>
<name>A0A348HGM3_9GAMM</name>
<comment type="similarity">
    <text evidence="2">Belongs to the CorA metal ion transporter (MIT) (TC 1.A.35) family.</text>
</comment>
<dbReference type="SUPFAM" id="SSF143865">
    <property type="entry name" value="CorA soluble domain-like"/>
    <property type="match status" value="1"/>
</dbReference>
<evidence type="ECO:0000256" key="11">
    <source>
        <dbReference type="SAM" id="Phobius"/>
    </source>
</evidence>
<evidence type="ECO:0000256" key="9">
    <source>
        <dbReference type="ARBA" id="ARBA00023065"/>
    </source>
</evidence>
<proteinExistence type="inferred from homology"/>
<dbReference type="InterPro" id="IPR045863">
    <property type="entry name" value="CorA_TM1_TM2"/>
</dbReference>
<organism evidence="12 13">
    <name type="scientific">Zymobacter palmae</name>
    <dbReference type="NCBI Taxonomy" id="33074"/>
    <lineage>
        <taxon>Bacteria</taxon>
        <taxon>Pseudomonadati</taxon>
        <taxon>Pseudomonadota</taxon>
        <taxon>Gammaproteobacteria</taxon>
        <taxon>Oceanospirillales</taxon>
        <taxon>Halomonadaceae</taxon>
        <taxon>Zymobacter group</taxon>
        <taxon>Zymobacter</taxon>
    </lineage>
</organism>
<evidence type="ECO:0000313" key="12">
    <source>
        <dbReference type="EMBL" id="BBG30775.1"/>
    </source>
</evidence>
<dbReference type="GO" id="GO:0000287">
    <property type="term" value="F:magnesium ion binding"/>
    <property type="evidence" value="ECO:0007669"/>
    <property type="project" value="TreeGrafter"/>
</dbReference>
<reference evidence="12 13" key="1">
    <citation type="submission" date="2018-09" db="EMBL/GenBank/DDBJ databases">
        <title>Zymobacter palmae IAM14233 (=T109) whole genome analysis.</title>
        <authorList>
            <person name="Yanase H."/>
        </authorList>
    </citation>
    <scope>NUCLEOTIDE SEQUENCE [LARGE SCALE GENOMIC DNA]</scope>
    <source>
        <strain evidence="12 13">IAM14233</strain>
    </source>
</reference>
<dbReference type="GO" id="GO:0005886">
    <property type="term" value="C:plasma membrane"/>
    <property type="evidence" value="ECO:0007669"/>
    <property type="project" value="UniProtKB-SubCell"/>
</dbReference>
<evidence type="ECO:0000256" key="4">
    <source>
        <dbReference type="ARBA" id="ARBA00022475"/>
    </source>
</evidence>
<dbReference type="KEGG" id="zpl:ZBT109_2029"/>
<evidence type="ECO:0000256" key="2">
    <source>
        <dbReference type="ARBA" id="ARBA00009765"/>
    </source>
</evidence>
<evidence type="ECO:0000256" key="3">
    <source>
        <dbReference type="ARBA" id="ARBA00022448"/>
    </source>
</evidence>
<gene>
    <name evidence="12" type="ORF">ZBT109_2029</name>
</gene>
<dbReference type="Gene3D" id="3.30.460.20">
    <property type="entry name" value="CorA soluble domain-like"/>
    <property type="match status" value="1"/>
</dbReference>
<feature type="transmembrane region" description="Helical" evidence="11">
    <location>
        <begin position="266"/>
        <end position="288"/>
    </location>
</feature>
<dbReference type="GO" id="GO:0015095">
    <property type="term" value="F:magnesium ion transmembrane transporter activity"/>
    <property type="evidence" value="ECO:0007669"/>
    <property type="project" value="TreeGrafter"/>
</dbReference>
<dbReference type="InterPro" id="IPR045861">
    <property type="entry name" value="CorA_cytoplasmic_dom"/>
</dbReference>
<dbReference type="GO" id="GO:0050897">
    <property type="term" value="F:cobalt ion binding"/>
    <property type="evidence" value="ECO:0007669"/>
    <property type="project" value="TreeGrafter"/>
</dbReference>
<dbReference type="GO" id="GO:0015087">
    <property type="term" value="F:cobalt ion transmembrane transporter activity"/>
    <property type="evidence" value="ECO:0007669"/>
    <property type="project" value="TreeGrafter"/>
</dbReference>
<dbReference type="Pfam" id="PF01544">
    <property type="entry name" value="CorA"/>
    <property type="match status" value="1"/>
</dbReference>
<dbReference type="RefSeq" id="WP_027704725.1">
    <property type="nucleotide sequence ID" value="NZ_AP018933.1"/>
</dbReference>
<evidence type="ECO:0000256" key="1">
    <source>
        <dbReference type="ARBA" id="ARBA00004651"/>
    </source>
</evidence>
<comment type="subcellular location">
    <subcellularLocation>
        <location evidence="1">Cell membrane</location>
        <topology evidence="1">Multi-pass membrane protein</topology>
    </subcellularLocation>
</comment>
<evidence type="ECO:0000256" key="5">
    <source>
        <dbReference type="ARBA" id="ARBA00022519"/>
    </source>
</evidence>
<feature type="transmembrane region" description="Helical" evidence="11">
    <location>
        <begin position="300"/>
        <end position="320"/>
    </location>
</feature>
<evidence type="ECO:0000256" key="7">
    <source>
        <dbReference type="ARBA" id="ARBA00022833"/>
    </source>
</evidence>
<keyword evidence="9" id="KW-0406">Ion transport</keyword>
<dbReference type="PANTHER" id="PTHR46494">
    <property type="entry name" value="CORA FAMILY METAL ION TRANSPORTER (EUROFUNG)"/>
    <property type="match status" value="1"/>
</dbReference>
<evidence type="ECO:0000256" key="6">
    <source>
        <dbReference type="ARBA" id="ARBA00022692"/>
    </source>
</evidence>
<keyword evidence="4" id="KW-1003">Cell membrane</keyword>
<dbReference type="EMBL" id="AP018933">
    <property type="protein sequence ID" value="BBG30775.1"/>
    <property type="molecule type" value="Genomic_DNA"/>
</dbReference>
<keyword evidence="8 11" id="KW-1133">Transmembrane helix</keyword>
<dbReference type="Gene3D" id="1.20.58.340">
    <property type="entry name" value="Magnesium transport protein CorA, transmembrane region"/>
    <property type="match status" value="2"/>
</dbReference>
<keyword evidence="6 11" id="KW-0812">Transmembrane</keyword>
<dbReference type="InterPro" id="IPR002523">
    <property type="entry name" value="MgTranspt_CorA/ZnTranspt_ZntB"/>
</dbReference>
<accession>A0A348HGM3</accession>